<comment type="subunit">
    <text evidence="5">Binds to RNA polymerase II (RNAPII).</text>
</comment>
<evidence type="ECO:0000256" key="5">
    <source>
        <dbReference type="RuleBase" id="RU365059"/>
    </source>
</evidence>
<evidence type="ECO:0000256" key="2">
    <source>
        <dbReference type="ARBA" id="ARBA00022741"/>
    </source>
</evidence>
<dbReference type="Proteomes" id="UP000095605">
    <property type="component" value="Unassembled WGS sequence"/>
</dbReference>
<evidence type="ECO:0000313" key="8">
    <source>
        <dbReference type="Proteomes" id="UP000095605"/>
    </source>
</evidence>
<dbReference type="InterPro" id="IPR030231">
    <property type="entry name" value="Gpn2"/>
</dbReference>
<reference evidence="8" key="1">
    <citation type="journal article" date="2016" name="Genome Announc.">
        <title>Genome sequences of three species of Hanseniaspora isolated from spontaneous wine fermentations.</title>
        <authorList>
            <person name="Sternes P.R."/>
            <person name="Lee D."/>
            <person name="Kutyna D.R."/>
            <person name="Borneman A.R."/>
        </authorList>
    </citation>
    <scope>NUCLEOTIDE SEQUENCE [LARGE SCALE GENOMIC DNA]</scope>
    <source>
        <strain evidence="8">AWRI3578</strain>
    </source>
</reference>
<dbReference type="PANTHER" id="PTHR21231:SF3">
    <property type="entry name" value="GPN-LOOP GTPASE 2"/>
    <property type="match status" value="1"/>
</dbReference>
<comment type="similarity">
    <text evidence="1 5">Belongs to the GPN-loop GTPase family.</text>
</comment>
<proteinExistence type="inferred from homology"/>
<dbReference type="SUPFAM" id="SSF52540">
    <property type="entry name" value="P-loop containing nucleoside triphosphate hydrolases"/>
    <property type="match status" value="1"/>
</dbReference>
<dbReference type="EMBL" id="LPNL01000003">
    <property type="protein sequence ID" value="OEJ89867.1"/>
    <property type="molecule type" value="Genomic_DNA"/>
</dbReference>
<evidence type="ECO:0000256" key="1">
    <source>
        <dbReference type="ARBA" id="ARBA00005290"/>
    </source>
</evidence>
<dbReference type="Pfam" id="PF03029">
    <property type="entry name" value="ATP_bind_1"/>
    <property type="match status" value="1"/>
</dbReference>
<evidence type="ECO:0000256" key="6">
    <source>
        <dbReference type="SAM" id="Coils"/>
    </source>
</evidence>
<comment type="caution">
    <text evidence="7">The sequence shown here is derived from an EMBL/GenBank/DDBJ whole genome shotgun (WGS) entry which is preliminary data.</text>
</comment>
<comment type="function">
    <text evidence="5">Small GTPase required for proper localization of RNA polymerase II and III (RNAPII and RNAPIII). May act at an RNAP assembly step prior to nuclear import.</text>
</comment>
<gene>
    <name evidence="7" type="ORF">AWRI3578_g830</name>
</gene>
<dbReference type="Gene3D" id="3.40.50.300">
    <property type="entry name" value="P-loop containing nucleotide triphosphate hydrolases"/>
    <property type="match status" value="1"/>
</dbReference>
<organism evidence="7 8">
    <name type="scientific">Hanseniaspora opuntiae</name>
    <dbReference type="NCBI Taxonomy" id="211096"/>
    <lineage>
        <taxon>Eukaryota</taxon>
        <taxon>Fungi</taxon>
        <taxon>Dikarya</taxon>
        <taxon>Ascomycota</taxon>
        <taxon>Saccharomycotina</taxon>
        <taxon>Saccharomycetes</taxon>
        <taxon>Saccharomycodales</taxon>
        <taxon>Saccharomycodaceae</taxon>
        <taxon>Hanseniaspora</taxon>
    </lineage>
</organism>
<dbReference type="FunFam" id="3.40.50.300:FF:000338">
    <property type="entry name" value="GPN-loop GTPase 2"/>
    <property type="match status" value="1"/>
</dbReference>
<protein>
    <recommendedName>
        <fullName evidence="5">GPN-loop GTPase 2</fullName>
    </recommendedName>
</protein>
<dbReference type="GO" id="GO:0005525">
    <property type="term" value="F:GTP binding"/>
    <property type="evidence" value="ECO:0007669"/>
    <property type="project" value="UniProtKB-KW"/>
</dbReference>
<keyword evidence="4 5" id="KW-0342">GTP-binding</keyword>
<evidence type="ECO:0000313" key="7">
    <source>
        <dbReference type="EMBL" id="OEJ89867.1"/>
    </source>
</evidence>
<keyword evidence="6" id="KW-0175">Coiled coil</keyword>
<dbReference type="OrthoDB" id="5839at2759"/>
<feature type="coiled-coil region" evidence="6">
    <location>
        <begin position="323"/>
        <end position="350"/>
    </location>
</feature>
<keyword evidence="2 5" id="KW-0547">Nucleotide-binding</keyword>
<dbReference type="InterPro" id="IPR004130">
    <property type="entry name" value="Gpn"/>
</dbReference>
<dbReference type="GO" id="GO:0005737">
    <property type="term" value="C:cytoplasm"/>
    <property type="evidence" value="ECO:0007669"/>
    <property type="project" value="TreeGrafter"/>
</dbReference>
<evidence type="ECO:0000256" key="3">
    <source>
        <dbReference type="ARBA" id="ARBA00022801"/>
    </source>
</evidence>
<dbReference type="AlphaFoldDB" id="A0A1E5RSH3"/>
<dbReference type="InterPro" id="IPR027417">
    <property type="entry name" value="P-loop_NTPase"/>
</dbReference>
<dbReference type="GO" id="GO:0003924">
    <property type="term" value="F:GTPase activity"/>
    <property type="evidence" value="ECO:0007669"/>
    <property type="project" value="TreeGrafter"/>
</dbReference>
<dbReference type="PANTHER" id="PTHR21231">
    <property type="entry name" value="XPA-BINDING PROTEIN 1-RELATED"/>
    <property type="match status" value="1"/>
</dbReference>
<name>A0A1E5RSH3_9ASCO</name>
<sequence>MPATFGQVVIGPPGSGKSTYCNGLQQFYNAIGRQCCIINLDPANDRLPYSTLNSLDIRDYLTIEEIMEEKKLGPNGGLIYCFESMEESLEIFYLKIQEILKENENTYLIFDCPGQVELFTSNGTLFKIFQKLSKKFDLRLCVVNLVDSIYITSPSKYISIVLLSLRSMLMMDLPQINVISKIDMLAIYGNKEDLLPFRLDYYTEVQQLDYMQPLIEIESENTGYPYTAKKLSKLTQHLSEIIEDFNLVSFEVLCIDDKNSMVSLQTLIDKANGYIFGVSEIGGDTIWSELTRQGIMNELNMIDIQERWIDNKEEYDLAEEKKRQEAIKERELLEKEVNIQENDVDGNEEDEWKKVMKDWENATGKVATRDQ</sequence>
<keyword evidence="8" id="KW-1185">Reference proteome</keyword>
<accession>A0A1E5RSH3</accession>
<keyword evidence="3 5" id="KW-0378">Hydrolase</keyword>
<evidence type="ECO:0000256" key="4">
    <source>
        <dbReference type="ARBA" id="ARBA00023134"/>
    </source>
</evidence>
<dbReference type="CDD" id="cd17871">
    <property type="entry name" value="GPN2"/>
    <property type="match status" value="1"/>
</dbReference>